<evidence type="ECO:0000313" key="3">
    <source>
        <dbReference type="EMBL" id="MCF1716507.1"/>
    </source>
</evidence>
<feature type="domain" description="Phosphatidic acid phosphatase type 2/haloperoxidase" evidence="2">
    <location>
        <begin position="316"/>
        <end position="427"/>
    </location>
</feature>
<dbReference type="Proteomes" id="UP001200145">
    <property type="component" value="Unassembled WGS sequence"/>
</dbReference>
<dbReference type="InterPro" id="IPR052559">
    <property type="entry name" value="V-haloperoxidase"/>
</dbReference>
<dbReference type="InterPro" id="IPR000326">
    <property type="entry name" value="PAP2/HPO"/>
</dbReference>
<sequence>MKSFYLSWLVVLLLPVPAICQSENPVASWPTFFIKSNQAATLPAPPAGKTELAAVLSKQAAMSPELLADIQYWSAGAPGYRWINWIEDLWLSSDAGETGPVSAMVMQVAIYDATIVAWKEKYKYNRARPAVLDKRVKRFGPASESPSYPCESSVAAGVAVTVLRTYYPHLADSAMKLAERVMESRVAAGQAFPSDTKAGFELGVNIAKQELEYVKDFPPAVKWDGKRPEGKHIWQGTPMFANAGLSKTVMLKSANQFRPGPPPDFAKDMEELKAFKPGFGSTANAFYFATESFWSDMLEKKIFEHNLHLNPPKAALIYATAAMGMYDGFISCWDAKYTYWGTRPDQYDTSFKPVLFFSPPFPGYPSGHAMVGSVMAEILSHFFPADAAYFRKRAIDGAESRFQGGIHFRTDNEVGLEMGKKVGAWIVEEVRKKEEGRKGGMEERK</sequence>
<dbReference type="PANTHER" id="PTHR34599:SF1">
    <property type="entry name" value="PHOSPHATIDIC ACID PHOSPHATASE TYPE 2_HALOPEROXIDASE DOMAIN-CONTAINING PROTEIN"/>
    <property type="match status" value="1"/>
</dbReference>
<dbReference type="CDD" id="cd03398">
    <property type="entry name" value="PAP2_haloperoxidase"/>
    <property type="match status" value="1"/>
</dbReference>
<protein>
    <submittedName>
        <fullName evidence="3">Phosphatase PAP2 family protein</fullName>
    </submittedName>
</protein>
<keyword evidence="1" id="KW-0732">Signal</keyword>
<dbReference type="PANTHER" id="PTHR34599">
    <property type="entry name" value="PEROXIDASE-RELATED"/>
    <property type="match status" value="1"/>
</dbReference>
<gene>
    <name evidence="3" type="ORF">L0U88_17835</name>
</gene>
<evidence type="ECO:0000313" key="4">
    <source>
        <dbReference type="Proteomes" id="UP001200145"/>
    </source>
</evidence>
<dbReference type="InterPro" id="IPR036938">
    <property type="entry name" value="PAP2/HPO_sf"/>
</dbReference>
<feature type="chain" id="PRO_5047174371" evidence="1">
    <location>
        <begin position="21"/>
        <end position="445"/>
    </location>
</feature>
<feature type="signal peptide" evidence="1">
    <location>
        <begin position="1"/>
        <end position="20"/>
    </location>
</feature>
<proteinExistence type="predicted"/>
<accession>A0ABS9BLV8</accession>
<organism evidence="3 4">
    <name type="scientific">Flavihumibacter fluminis</name>
    <dbReference type="NCBI Taxonomy" id="2909236"/>
    <lineage>
        <taxon>Bacteria</taxon>
        <taxon>Pseudomonadati</taxon>
        <taxon>Bacteroidota</taxon>
        <taxon>Chitinophagia</taxon>
        <taxon>Chitinophagales</taxon>
        <taxon>Chitinophagaceae</taxon>
        <taxon>Flavihumibacter</taxon>
    </lineage>
</organism>
<comment type="caution">
    <text evidence="3">The sequence shown here is derived from an EMBL/GenBank/DDBJ whole genome shotgun (WGS) entry which is preliminary data.</text>
</comment>
<evidence type="ECO:0000256" key="1">
    <source>
        <dbReference type="SAM" id="SignalP"/>
    </source>
</evidence>
<dbReference type="Pfam" id="PF01569">
    <property type="entry name" value="PAP2"/>
    <property type="match status" value="1"/>
</dbReference>
<keyword evidence="4" id="KW-1185">Reference proteome</keyword>
<dbReference type="SUPFAM" id="SSF48317">
    <property type="entry name" value="Acid phosphatase/Vanadium-dependent haloperoxidase"/>
    <property type="match status" value="2"/>
</dbReference>
<dbReference type="RefSeq" id="WP_234867775.1">
    <property type="nucleotide sequence ID" value="NZ_JAKEVY010000005.1"/>
</dbReference>
<dbReference type="Gene3D" id="1.10.606.20">
    <property type="match status" value="1"/>
</dbReference>
<evidence type="ECO:0000259" key="2">
    <source>
        <dbReference type="Pfam" id="PF01569"/>
    </source>
</evidence>
<reference evidence="3 4" key="1">
    <citation type="submission" date="2022-01" db="EMBL/GenBank/DDBJ databases">
        <title>Flavihumibacter sp. nov., isolated from sediment of a river.</title>
        <authorList>
            <person name="Liu H."/>
        </authorList>
    </citation>
    <scope>NUCLEOTIDE SEQUENCE [LARGE SCALE GENOMIC DNA]</scope>
    <source>
        <strain evidence="3 4">RY-1</strain>
    </source>
</reference>
<name>A0ABS9BLV8_9BACT</name>
<dbReference type="Gene3D" id="1.20.144.10">
    <property type="entry name" value="Phosphatidic acid phosphatase type 2/haloperoxidase"/>
    <property type="match status" value="1"/>
</dbReference>
<dbReference type="EMBL" id="JAKEVY010000005">
    <property type="protein sequence ID" value="MCF1716507.1"/>
    <property type="molecule type" value="Genomic_DNA"/>
</dbReference>